<evidence type="ECO:0000259" key="10">
    <source>
        <dbReference type="PROSITE" id="PS51049"/>
    </source>
</evidence>
<dbReference type="EMBL" id="QCYY01001924">
    <property type="protein sequence ID" value="ROT74188.1"/>
    <property type="molecule type" value="Genomic_DNA"/>
</dbReference>
<dbReference type="CDD" id="cd00176">
    <property type="entry name" value="SPEC"/>
    <property type="match status" value="1"/>
</dbReference>
<gene>
    <name evidence="11" type="ORF">C7M84_007305</name>
</gene>
<evidence type="ECO:0000256" key="5">
    <source>
        <dbReference type="ARBA" id="ARBA00023136"/>
    </source>
</evidence>
<feature type="compositionally biased region" description="Polar residues" evidence="9">
    <location>
        <begin position="256"/>
        <end position="273"/>
    </location>
</feature>
<feature type="compositionally biased region" description="Polar residues" evidence="9">
    <location>
        <begin position="102"/>
        <end position="118"/>
    </location>
</feature>
<name>A0A3R7N0S5_PENVA</name>
<evidence type="ECO:0000313" key="12">
    <source>
        <dbReference type="Proteomes" id="UP000283509"/>
    </source>
</evidence>
<feature type="compositionally biased region" description="Polar residues" evidence="9">
    <location>
        <begin position="216"/>
        <end position="227"/>
    </location>
</feature>
<keyword evidence="4" id="KW-1133">Transmembrane helix</keyword>
<evidence type="ECO:0000256" key="2">
    <source>
        <dbReference type="ARBA" id="ARBA00008619"/>
    </source>
</evidence>
<dbReference type="PANTHER" id="PTHR21524">
    <property type="entry name" value="SPECTRIN REPEAT CONTAINING NUCLEAR ENVELOPE PROTEIN 2"/>
    <property type="match status" value="1"/>
</dbReference>
<organism evidence="11 12">
    <name type="scientific">Penaeus vannamei</name>
    <name type="common">Whiteleg shrimp</name>
    <name type="synonym">Litopenaeus vannamei</name>
    <dbReference type="NCBI Taxonomy" id="6689"/>
    <lineage>
        <taxon>Eukaryota</taxon>
        <taxon>Metazoa</taxon>
        <taxon>Ecdysozoa</taxon>
        <taxon>Arthropoda</taxon>
        <taxon>Crustacea</taxon>
        <taxon>Multicrustacea</taxon>
        <taxon>Malacostraca</taxon>
        <taxon>Eumalacostraca</taxon>
        <taxon>Eucarida</taxon>
        <taxon>Decapoda</taxon>
        <taxon>Dendrobranchiata</taxon>
        <taxon>Penaeoidea</taxon>
        <taxon>Penaeidae</taxon>
        <taxon>Penaeus</taxon>
    </lineage>
</organism>
<dbReference type="GO" id="GO:0019894">
    <property type="term" value="F:kinesin binding"/>
    <property type="evidence" value="ECO:0007669"/>
    <property type="project" value="TreeGrafter"/>
</dbReference>
<comment type="caution">
    <text evidence="11">The sequence shown here is derived from an EMBL/GenBank/DDBJ whole genome shotgun (WGS) entry which is preliminary data.</text>
</comment>
<dbReference type="OrthoDB" id="6433614at2759"/>
<evidence type="ECO:0000256" key="3">
    <source>
        <dbReference type="ARBA" id="ARBA00022692"/>
    </source>
</evidence>
<keyword evidence="3 7" id="KW-0812">Transmembrane</keyword>
<reference evidence="11 12" key="2">
    <citation type="submission" date="2019-01" db="EMBL/GenBank/DDBJ databases">
        <title>The decoding of complex shrimp genome reveals the adaptation for benthos swimmer, frequently molting mechanism and breeding impact on genome.</title>
        <authorList>
            <person name="Sun Y."/>
            <person name="Gao Y."/>
            <person name="Yu Y."/>
        </authorList>
    </citation>
    <scope>NUCLEOTIDE SEQUENCE [LARGE SCALE GENOMIC DNA]</scope>
    <source>
        <tissue evidence="11">Muscle</tissue>
    </source>
</reference>
<feature type="region of interest" description="Disordered" evidence="9">
    <location>
        <begin position="213"/>
        <end position="328"/>
    </location>
</feature>
<feature type="compositionally biased region" description="Polar residues" evidence="9">
    <location>
        <begin position="547"/>
        <end position="557"/>
    </location>
</feature>
<dbReference type="PROSITE" id="PS51049">
    <property type="entry name" value="KASH"/>
    <property type="match status" value="1"/>
</dbReference>
<evidence type="ECO:0000313" key="11">
    <source>
        <dbReference type="EMBL" id="ROT74188.1"/>
    </source>
</evidence>
<dbReference type="GO" id="GO:0048471">
    <property type="term" value="C:perinuclear region of cytoplasm"/>
    <property type="evidence" value="ECO:0007669"/>
    <property type="project" value="TreeGrafter"/>
</dbReference>
<feature type="compositionally biased region" description="Polar residues" evidence="9">
    <location>
        <begin position="590"/>
        <end position="615"/>
    </location>
</feature>
<protein>
    <recommendedName>
        <fullName evidence="10">KASH domain-containing protein</fullName>
    </recommendedName>
</protein>
<dbReference type="GO" id="GO:0031965">
    <property type="term" value="C:nuclear membrane"/>
    <property type="evidence" value="ECO:0007669"/>
    <property type="project" value="UniProtKB-SubCell"/>
</dbReference>
<feature type="domain" description="KASH" evidence="10">
    <location>
        <begin position="1214"/>
        <end position="1269"/>
    </location>
</feature>
<dbReference type="GO" id="GO:0007010">
    <property type="term" value="P:cytoskeleton organization"/>
    <property type="evidence" value="ECO:0007669"/>
    <property type="project" value="TreeGrafter"/>
</dbReference>
<keyword evidence="5 7" id="KW-0472">Membrane</keyword>
<dbReference type="AlphaFoldDB" id="A0A3R7N0S5"/>
<dbReference type="GO" id="GO:0007097">
    <property type="term" value="P:nuclear migration"/>
    <property type="evidence" value="ECO:0007669"/>
    <property type="project" value="TreeGrafter"/>
</dbReference>
<feature type="region of interest" description="Disordered" evidence="9">
    <location>
        <begin position="1168"/>
        <end position="1193"/>
    </location>
</feature>
<sequence>MVVDPLQQPDAAPAAAPQDSEAAAAPVASPQPEAPAMVGSAGLDTVRARCCPLVPSSDLAGDDAMIHQSDNERQHRGVARQHRGLGVNLTSSYTEDPAATDVSASVRDSPSKSSCTNIERPSPNCAIYDFKHQDTDTEEAAANTATSTDTAACQANLNLVECDPARNRIYQVRRRGVRSVVRTSARTRLEFSCDEEVDHEALQKIIDSAILDPDWLNSNMPSDSEASATEDEAPLQEHMDTGSDGGTPGHPHPQQEDQVAAQNQPLHQEAQRTISKESITRLVSDAERLVREPPEGDQPAPLVSPRPHQLPLNMGPCKGAMGSKQARVRQWLASQRREARLSTTCVMDSCDASGELTTGESDIESCTSEDMDASTATQHAVSTRGSVRGSQKGSLKGSRDPLPSTDNTPTAEKAAAVPSPADAAHPKVVLRSRKRRSGEQRPCSVSELYQLATRLDLAPFSVSETALHNLLTATPETPTNDNQAFGAETPDAAGSNTSPTDVSTPTTTGPPATPATNTTKQTITSTTHPNISASATITTSTTSTTADRQSPATNATGSLRRRKTRARRKSNLSLGRRTDSGSDGLALNLSGGSDNNQVSPNRRLSKSHSSGSDTASHCRRHIVKSSSFSGACRGGSGGMTSSTEKCVSDCGGVLGVPRLHTRAPRRRRLLLQRRVPPIQPGAGVAGSHRAKEPRPHRRSATQSDQDALNTHEDMSSLSEQAWDPYQQEYKYFSEPYSEDIDQEAARRLLEFGDDYRKYIDSDGASSFSGIPHRGRRSPHHRRLRSLIPQGARDLDSDSDLDDLHHVIDESRSQLTVTENVLKKYSNEAALGLDYAELVATTQTNIKCLAEIVRHLQMEGTLEPELQEVQSIVQRWEVLQAQAVERQRQSGQVRELQRQVKSLRVVLESLIERASDTTQVKDLETHHQLSDKLQELKDLQQEVMTRKGEVSSINLAVHRFMTETGYSLAHLKDEVADLYRLWDEAHKRASSELSRLEGVEATWRLWETQAEELRRALRKDCDTLKVLDAAIQTGSLTDTATASMQDVERLLNDRRKSQPGKRLTLQHTRTQGVDIQGSTTSLGASGDECLSDSGTSGYESCSSEELSERERRLAHLRRLARDLEASLHPNSQAWAAITKTLSSAESELKDLQKHCRELVVRSAESLDQAKTSPQLRRRSWTKDTKGSRTGRLERRGHCALSGRDGCGRSVSSGRRGWMWRVVRAALPFQAALLLLFCVACLLEPNCCDHVNTLNLSLSPQLRYVHGPPPV</sequence>
<feature type="compositionally biased region" description="Acidic residues" evidence="9">
    <location>
        <begin position="361"/>
        <end position="372"/>
    </location>
</feature>
<evidence type="ECO:0000256" key="6">
    <source>
        <dbReference type="ARBA" id="ARBA00023242"/>
    </source>
</evidence>
<accession>A0A3R7N0S5</accession>
<feature type="coiled-coil region" evidence="8">
    <location>
        <begin position="878"/>
        <end position="912"/>
    </location>
</feature>
<feature type="compositionally biased region" description="Low complexity" evidence="9">
    <location>
        <begin position="495"/>
        <end position="546"/>
    </location>
</feature>
<feature type="topological domain" description="Cytoplasmic" evidence="7">
    <location>
        <begin position="1"/>
        <end position="1222"/>
    </location>
</feature>
<feature type="region of interest" description="Disordered" evidence="9">
    <location>
        <begin position="350"/>
        <end position="443"/>
    </location>
</feature>
<dbReference type="GO" id="GO:0006997">
    <property type="term" value="P:nucleus organization"/>
    <property type="evidence" value="ECO:0007669"/>
    <property type="project" value="TreeGrafter"/>
</dbReference>
<dbReference type="Gene3D" id="1.20.58.60">
    <property type="match status" value="1"/>
</dbReference>
<feature type="region of interest" description="Disordered" evidence="9">
    <location>
        <begin position="664"/>
        <end position="719"/>
    </location>
</feature>
<feature type="region of interest" description="Disordered" evidence="9">
    <location>
        <begin position="1"/>
        <end position="40"/>
    </location>
</feature>
<dbReference type="SUPFAM" id="SSF46966">
    <property type="entry name" value="Spectrin repeat"/>
    <property type="match status" value="1"/>
</dbReference>
<feature type="compositionally biased region" description="Polar residues" evidence="9">
    <location>
        <begin position="373"/>
        <end position="393"/>
    </location>
</feature>
<dbReference type="InterPro" id="IPR012315">
    <property type="entry name" value="KASH"/>
</dbReference>
<reference evidence="11 12" key="1">
    <citation type="submission" date="2018-04" db="EMBL/GenBank/DDBJ databases">
        <authorList>
            <person name="Zhang X."/>
            <person name="Yuan J."/>
            <person name="Li F."/>
            <person name="Xiang J."/>
        </authorList>
    </citation>
    <scope>NUCLEOTIDE SEQUENCE [LARGE SCALE GENOMIC DNA]</scope>
    <source>
        <tissue evidence="11">Muscle</tissue>
    </source>
</reference>
<feature type="compositionally biased region" description="Basic and acidic residues" evidence="9">
    <location>
        <begin position="274"/>
        <end position="294"/>
    </location>
</feature>
<feature type="compositionally biased region" description="Low complexity" evidence="9">
    <location>
        <begin position="411"/>
        <end position="423"/>
    </location>
</feature>
<feature type="topological domain" description="Perinuclear space" evidence="7">
    <location>
        <begin position="1244"/>
        <end position="1269"/>
    </location>
</feature>
<comment type="subcellular location">
    <subcellularLocation>
        <location evidence="1">Nucleus membrane</location>
    </subcellularLocation>
</comment>
<dbReference type="SMART" id="SM01249">
    <property type="entry name" value="KASH"/>
    <property type="match status" value="1"/>
</dbReference>
<evidence type="ECO:0000256" key="9">
    <source>
        <dbReference type="SAM" id="MobiDB-lite"/>
    </source>
</evidence>
<keyword evidence="8" id="KW-0175">Coiled coil</keyword>
<feature type="coiled-coil region" evidence="8">
    <location>
        <begin position="1105"/>
        <end position="1160"/>
    </location>
</feature>
<evidence type="ECO:0000256" key="8">
    <source>
        <dbReference type="SAM" id="Coils"/>
    </source>
</evidence>
<dbReference type="STRING" id="6689.A0A3R7N0S5"/>
<keyword evidence="12" id="KW-1185">Reference proteome</keyword>
<feature type="compositionally biased region" description="Polar residues" evidence="9">
    <location>
        <begin position="473"/>
        <end position="483"/>
    </location>
</feature>
<feature type="region of interest" description="Disordered" evidence="9">
    <location>
        <begin position="98"/>
        <end position="118"/>
    </location>
</feature>
<dbReference type="PANTHER" id="PTHR21524:SF5">
    <property type="entry name" value="SPECTRIN REPEAT CONTAINING NUCLEAR ENVELOPE PROTEIN 2"/>
    <property type="match status" value="1"/>
</dbReference>
<feature type="compositionally biased region" description="Low complexity" evidence="9">
    <location>
        <begin position="7"/>
        <end position="36"/>
    </location>
</feature>
<evidence type="ECO:0000256" key="7">
    <source>
        <dbReference type="PROSITE-ProRule" id="PRU00385"/>
    </source>
</evidence>
<comment type="similarity">
    <text evidence="2">Belongs to the nesprin family.</text>
</comment>
<feature type="compositionally biased region" description="Basic and acidic residues" evidence="9">
    <location>
        <begin position="1179"/>
        <end position="1193"/>
    </location>
</feature>
<keyword evidence="6" id="KW-0539">Nucleus</keyword>
<feature type="compositionally biased region" description="Basic residues" evidence="9">
    <location>
        <begin position="559"/>
        <end position="570"/>
    </location>
</feature>
<dbReference type="Pfam" id="PF10541">
    <property type="entry name" value="KASH"/>
    <property type="match status" value="1"/>
</dbReference>
<evidence type="ECO:0000256" key="1">
    <source>
        <dbReference type="ARBA" id="ARBA00004126"/>
    </source>
</evidence>
<dbReference type="Proteomes" id="UP000283509">
    <property type="component" value="Unassembled WGS sequence"/>
</dbReference>
<feature type="region of interest" description="Disordered" evidence="9">
    <location>
        <begin position="473"/>
        <end position="647"/>
    </location>
</feature>
<proteinExistence type="inferred from homology"/>
<dbReference type="InterPro" id="IPR018159">
    <property type="entry name" value="Spectrin/alpha-actinin"/>
</dbReference>
<evidence type="ECO:0000256" key="4">
    <source>
        <dbReference type="ARBA" id="ARBA00022989"/>
    </source>
</evidence>